<evidence type="ECO:0000259" key="2">
    <source>
        <dbReference type="PROSITE" id="PS50966"/>
    </source>
</evidence>
<evidence type="ECO:0000256" key="1">
    <source>
        <dbReference type="PROSITE-ProRule" id="PRU00325"/>
    </source>
</evidence>
<dbReference type="InterPro" id="IPR007527">
    <property type="entry name" value="Znf_SWIM"/>
</dbReference>
<comment type="caution">
    <text evidence="3">The sequence shown here is derived from an EMBL/GenBank/DDBJ whole genome shotgun (WGS) entry which is preliminary data.</text>
</comment>
<keyword evidence="1" id="KW-0479">Metal-binding</keyword>
<evidence type="ECO:0000313" key="4">
    <source>
        <dbReference type="Proteomes" id="UP000663879"/>
    </source>
</evidence>
<keyword evidence="4" id="KW-1185">Reference proteome</keyword>
<evidence type="ECO:0000313" key="3">
    <source>
        <dbReference type="EMBL" id="CAF1075919.1"/>
    </source>
</evidence>
<organism evidence="3 4">
    <name type="scientific">Brachionus calyciflorus</name>
    <dbReference type="NCBI Taxonomy" id="104777"/>
    <lineage>
        <taxon>Eukaryota</taxon>
        <taxon>Metazoa</taxon>
        <taxon>Spiralia</taxon>
        <taxon>Gnathifera</taxon>
        <taxon>Rotifera</taxon>
        <taxon>Eurotatoria</taxon>
        <taxon>Monogononta</taxon>
        <taxon>Pseudotrocha</taxon>
        <taxon>Ploima</taxon>
        <taxon>Brachionidae</taxon>
        <taxon>Brachionus</taxon>
    </lineage>
</organism>
<gene>
    <name evidence="3" type="ORF">OXX778_LOCUS19961</name>
</gene>
<dbReference type="PROSITE" id="PS50966">
    <property type="entry name" value="ZF_SWIM"/>
    <property type="match status" value="1"/>
</dbReference>
<proteinExistence type="predicted"/>
<feature type="domain" description="SWIM-type" evidence="2">
    <location>
        <begin position="262"/>
        <end position="293"/>
    </location>
</feature>
<dbReference type="EMBL" id="CAJNOC010006350">
    <property type="protein sequence ID" value="CAF1075919.1"/>
    <property type="molecule type" value="Genomic_DNA"/>
</dbReference>
<keyword evidence="1" id="KW-0862">Zinc</keyword>
<sequence length="313" mass="36134">MDFDELSNCSVESNVSDATGWPILIKEQLRKCKTIDCKVKFSVLHCQEVDSGSISQKNQHNHPTSETYNNTNGLPQIVKDIIKRLLSTNPKLYARQVRSYINNNIQVLGLSNVEFDLNKIPGFVSRYKTRTNPNDNRVQSVETYLGDHLYYPTMDINRPFYFGFNWQLFCRPCGFSTTNYNTEGFNRIIKQIYTGYERSNVLNACKIMDRMLLDISKSQENFDLTLKTDNNLSRSASNLSLTDFIFTSPNTANRMVNGAIKYLVGVNPHYCTCSYYVEYAICKHFIALCKIVNYDLFDSQREFVKVKKRGRPP</sequence>
<reference evidence="3" key="1">
    <citation type="submission" date="2021-02" db="EMBL/GenBank/DDBJ databases">
        <authorList>
            <person name="Nowell W R."/>
        </authorList>
    </citation>
    <scope>NUCLEOTIDE SEQUENCE</scope>
    <source>
        <strain evidence="3">Ploen Becks lab</strain>
    </source>
</reference>
<dbReference type="Proteomes" id="UP000663879">
    <property type="component" value="Unassembled WGS sequence"/>
</dbReference>
<dbReference type="AlphaFoldDB" id="A0A814M9N4"/>
<name>A0A814M9N4_9BILA</name>
<dbReference type="GO" id="GO:0008270">
    <property type="term" value="F:zinc ion binding"/>
    <property type="evidence" value="ECO:0007669"/>
    <property type="project" value="UniProtKB-KW"/>
</dbReference>
<keyword evidence="1" id="KW-0863">Zinc-finger</keyword>
<protein>
    <recommendedName>
        <fullName evidence="2">SWIM-type domain-containing protein</fullName>
    </recommendedName>
</protein>
<accession>A0A814M9N4</accession>